<dbReference type="OrthoDB" id="1955294at2"/>
<dbReference type="STRING" id="1123282.SAMN02745823_03339"/>
<evidence type="ECO:0000313" key="3">
    <source>
        <dbReference type="EMBL" id="SHI20109.1"/>
    </source>
</evidence>
<dbReference type="RefSeq" id="WP_073081526.1">
    <property type="nucleotide sequence ID" value="NZ_FQXV01000014.1"/>
</dbReference>
<keyword evidence="4" id="KW-1185">Reference proteome</keyword>
<keyword evidence="1" id="KW-0175">Coiled coil</keyword>
<name>A0A1M5Z796_9FIRM</name>
<dbReference type="Gene3D" id="2.40.420.20">
    <property type="match status" value="1"/>
</dbReference>
<dbReference type="EMBL" id="FQXV01000014">
    <property type="protein sequence ID" value="SHI20109.1"/>
    <property type="molecule type" value="Genomic_DNA"/>
</dbReference>
<accession>A0A1M5Z796</accession>
<feature type="transmembrane region" description="Helical" evidence="2">
    <location>
        <begin position="7"/>
        <end position="28"/>
    </location>
</feature>
<keyword evidence="2" id="KW-0812">Transmembrane</keyword>
<evidence type="ECO:0000313" key="4">
    <source>
        <dbReference type="Proteomes" id="UP000183995"/>
    </source>
</evidence>
<protein>
    <recommendedName>
        <fullName evidence="5">Membrane fusion protein</fullName>
    </recommendedName>
</protein>
<evidence type="ECO:0000256" key="1">
    <source>
        <dbReference type="SAM" id="Coils"/>
    </source>
</evidence>
<evidence type="ECO:0000256" key="2">
    <source>
        <dbReference type="SAM" id="Phobius"/>
    </source>
</evidence>
<dbReference type="Proteomes" id="UP000183995">
    <property type="component" value="Unassembled WGS sequence"/>
</dbReference>
<keyword evidence="2" id="KW-1133">Transmembrane helix</keyword>
<feature type="coiled-coil region" evidence="1">
    <location>
        <begin position="101"/>
        <end position="128"/>
    </location>
</feature>
<proteinExistence type="predicted"/>
<sequence>MRRSDFLMKLMSVILLVGIVVYIAVYIYDKTENPLKTTVAVRYTAEESGDADGYIIRTEDVLDGDGATVTLMASEGEKLATGQALAVSYEGDAALQRASQIRALQLQISAAEADADNATAEKKAVSADDSVLALSSAVQHGSLEALPSLTYNIENLIFTQSVKAPDIDLNALKDELNGLLAQNTDTRTIPAPVSGIFSAVVDGYESVGPDALQNLTPSSLEALFPPEPKPAEDVLGKLITNIAWYYAAIVDQSTAEKLRAIVDQAAADKKAAAADLQFTKTYNAKLTMKIESVGADENGKSVVVFSSKANLSDTTALRKLTAQVLFDSCSGLLVPKEAVYTEESDDGDKAYVYLLTGLQAERVDVTILAENGDSYVVQDGAENNTVLREGCDIIVKAKDLYNGKVVGR</sequence>
<dbReference type="AlphaFoldDB" id="A0A1M5Z796"/>
<keyword evidence="2" id="KW-0472">Membrane</keyword>
<organism evidence="3 4">
    <name type="scientific">Sporobacter termitidis DSM 10068</name>
    <dbReference type="NCBI Taxonomy" id="1123282"/>
    <lineage>
        <taxon>Bacteria</taxon>
        <taxon>Bacillati</taxon>
        <taxon>Bacillota</taxon>
        <taxon>Clostridia</taxon>
        <taxon>Eubacteriales</taxon>
        <taxon>Oscillospiraceae</taxon>
        <taxon>Sporobacter</taxon>
    </lineage>
</organism>
<evidence type="ECO:0008006" key="5">
    <source>
        <dbReference type="Google" id="ProtNLM"/>
    </source>
</evidence>
<gene>
    <name evidence="3" type="ORF">SAMN02745823_03339</name>
</gene>
<reference evidence="3 4" key="1">
    <citation type="submission" date="2016-11" db="EMBL/GenBank/DDBJ databases">
        <authorList>
            <person name="Jaros S."/>
            <person name="Januszkiewicz K."/>
            <person name="Wedrychowicz H."/>
        </authorList>
    </citation>
    <scope>NUCLEOTIDE SEQUENCE [LARGE SCALE GENOMIC DNA]</scope>
    <source>
        <strain evidence="3 4">DSM 10068</strain>
    </source>
</reference>